<reference evidence="12 13" key="1">
    <citation type="submission" date="2018-11" db="EMBL/GenBank/DDBJ databases">
        <title>Draft genome sequence of Buttiauxella warmboldiae CCUG 35512.</title>
        <authorList>
            <person name="Salva-Serra F."/>
            <person name="Marathe N."/>
            <person name="Moore E."/>
            <person name="Svensson L."/>
            <person name="Engstrom-Jakobsson H."/>
        </authorList>
    </citation>
    <scope>NUCLEOTIDE SEQUENCE [LARGE SCALE GENOMIC DNA]</scope>
    <source>
        <strain evidence="12 13">CCUG 35512</strain>
    </source>
</reference>
<keyword evidence="2" id="KW-0813">Transport</keyword>
<feature type="domain" description="ABC transporter" evidence="10">
    <location>
        <begin position="334"/>
        <end position="569"/>
    </location>
</feature>
<dbReference type="PROSITE" id="PS50929">
    <property type="entry name" value="ABC_TM1F"/>
    <property type="match status" value="1"/>
</dbReference>
<dbReference type="InterPro" id="IPR027417">
    <property type="entry name" value="P-loop_NTPase"/>
</dbReference>
<dbReference type="SMART" id="SM00382">
    <property type="entry name" value="AAA"/>
    <property type="match status" value="1"/>
</dbReference>
<evidence type="ECO:0000256" key="2">
    <source>
        <dbReference type="ARBA" id="ARBA00022448"/>
    </source>
</evidence>
<dbReference type="SUPFAM" id="SSF90123">
    <property type="entry name" value="ABC transporter transmembrane region"/>
    <property type="match status" value="1"/>
</dbReference>
<feature type="transmembrane region" description="Helical" evidence="9">
    <location>
        <begin position="20"/>
        <end position="46"/>
    </location>
</feature>
<dbReference type="OrthoDB" id="5292475at2"/>
<keyword evidence="5" id="KW-0547">Nucleotide-binding</keyword>
<dbReference type="SUPFAM" id="SSF52540">
    <property type="entry name" value="P-loop containing nucleoside triphosphate hydrolases"/>
    <property type="match status" value="1"/>
</dbReference>
<evidence type="ECO:0000313" key="13">
    <source>
        <dbReference type="Proteomes" id="UP000268615"/>
    </source>
</evidence>
<keyword evidence="3" id="KW-1003">Cell membrane</keyword>
<dbReference type="PROSITE" id="PS00211">
    <property type="entry name" value="ABC_TRANSPORTER_1"/>
    <property type="match status" value="1"/>
</dbReference>
<accession>A0A3N5D7C7</accession>
<dbReference type="Pfam" id="PF00005">
    <property type="entry name" value="ABC_tran"/>
    <property type="match status" value="1"/>
</dbReference>
<feature type="transmembrane region" description="Helical" evidence="9">
    <location>
        <begin position="131"/>
        <end position="152"/>
    </location>
</feature>
<gene>
    <name evidence="12" type="ORF">EHN07_14800</name>
</gene>
<evidence type="ECO:0000256" key="3">
    <source>
        <dbReference type="ARBA" id="ARBA00022475"/>
    </source>
</evidence>
<feature type="transmembrane region" description="Helical" evidence="9">
    <location>
        <begin position="241"/>
        <end position="267"/>
    </location>
</feature>
<name>A0A3N5D7C7_9ENTR</name>
<keyword evidence="13" id="KW-1185">Reference proteome</keyword>
<dbReference type="AlphaFoldDB" id="A0A3N5D7C7"/>
<dbReference type="PROSITE" id="PS50893">
    <property type="entry name" value="ABC_TRANSPORTER_2"/>
    <property type="match status" value="1"/>
</dbReference>
<dbReference type="Gene3D" id="3.40.50.300">
    <property type="entry name" value="P-loop containing nucleotide triphosphate hydrolases"/>
    <property type="match status" value="1"/>
</dbReference>
<keyword evidence="4 9" id="KW-0812">Transmembrane</keyword>
<dbReference type="Gene3D" id="1.20.1560.10">
    <property type="entry name" value="ABC transporter type 1, transmembrane domain"/>
    <property type="match status" value="1"/>
</dbReference>
<keyword evidence="6 12" id="KW-0067">ATP-binding</keyword>
<dbReference type="GO" id="GO:0016887">
    <property type="term" value="F:ATP hydrolysis activity"/>
    <property type="evidence" value="ECO:0007669"/>
    <property type="project" value="InterPro"/>
</dbReference>
<keyword evidence="7 9" id="KW-1133">Transmembrane helix</keyword>
<dbReference type="InterPro" id="IPR036640">
    <property type="entry name" value="ABC1_TM_sf"/>
</dbReference>
<organism evidence="12 13">
    <name type="scientific">Buttiauxella warmboldiae</name>
    <dbReference type="NCBI Taxonomy" id="82993"/>
    <lineage>
        <taxon>Bacteria</taxon>
        <taxon>Pseudomonadati</taxon>
        <taxon>Pseudomonadota</taxon>
        <taxon>Gammaproteobacteria</taxon>
        <taxon>Enterobacterales</taxon>
        <taxon>Enterobacteriaceae</taxon>
        <taxon>Buttiauxella</taxon>
    </lineage>
</organism>
<feature type="domain" description="ABC transmembrane type-1" evidence="11">
    <location>
        <begin position="20"/>
        <end position="302"/>
    </location>
</feature>
<dbReference type="FunFam" id="3.40.50.300:FF:000221">
    <property type="entry name" value="Multidrug ABC transporter ATP-binding protein"/>
    <property type="match status" value="1"/>
</dbReference>
<dbReference type="RefSeq" id="WP_124024860.1">
    <property type="nucleotide sequence ID" value="NZ_RPOH01000064.1"/>
</dbReference>
<evidence type="ECO:0000256" key="1">
    <source>
        <dbReference type="ARBA" id="ARBA00004651"/>
    </source>
</evidence>
<evidence type="ECO:0000256" key="9">
    <source>
        <dbReference type="SAM" id="Phobius"/>
    </source>
</evidence>
<evidence type="ECO:0000256" key="6">
    <source>
        <dbReference type="ARBA" id="ARBA00022840"/>
    </source>
</evidence>
<keyword evidence="8 9" id="KW-0472">Membrane</keyword>
<evidence type="ECO:0000256" key="8">
    <source>
        <dbReference type="ARBA" id="ARBA00023136"/>
    </source>
</evidence>
<dbReference type="GO" id="GO:0140359">
    <property type="term" value="F:ABC-type transporter activity"/>
    <property type="evidence" value="ECO:0007669"/>
    <property type="project" value="InterPro"/>
</dbReference>
<comment type="subcellular location">
    <subcellularLocation>
        <location evidence="1">Cell membrane</location>
        <topology evidence="1">Multi-pass membrane protein</topology>
    </subcellularLocation>
</comment>
<dbReference type="PANTHER" id="PTHR24221">
    <property type="entry name" value="ATP-BINDING CASSETTE SUB-FAMILY B"/>
    <property type="match status" value="1"/>
</dbReference>
<dbReference type="InterPro" id="IPR011527">
    <property type="entry name" value="ABC1_TM_dom"/>
</dbReference>
<evidence type="ECO:0000313" key="12">
    <source>
        <dbReference type="EMBL" id="RPH24128.1"/>
    </source>
</evidence>
<dbReference type="GO" id="GO:0005886">
    <property type="term" value="C:plasma membrane"/>
    <property type="evidence" value="ECO:0007669"/>
    <property type="project" value="UniProtKB-SubCell"/>
</dbReference>
<feature type="transmembrane region" description="Helical" evidence="9">
    <location>
        <begin position="273"/>
        <end position="293"/>
    </location>
</feature>
<dbReference type="InterPro" id="IPR003593">
    <property type="entry name" value="AAA+_ATPase"/>
</dbReference>
<dbReference type="InterPro" id="IPR039421">
    <property type="entry name" value="Type_1_exporter"/>
</dbReference>
<evidence type="ECO:0000256" key="5">
    <source>
        <dbReference type="ARBA" id="ARBA00022741"/>
    </source>
</evidence>
<sequence length="584" mass="63597">MIATLLQLDERAAGAKFWRFIICVALAGVFQGLVLGSFIAVVYALFIADRHAALIGCLCLLAGSLVNGILQSWVTMRGFNEAMRIMVVMHRRLGEQLVALPLGWFTSRTTGFASGVAVRGTLFVAQTVMDLLVPLIINIITPLTIALMSLVLDWRIGGMLLAGAPLIWLAARWGSRRNAAGQEQLHVTSRQTDTRLLEFIDHQMLLRQAGLSGPGSKGYPPLTEAVDRQWQATVKALWSSVLGLIAQSVVVQGIYGLVVGVAVWLTLSSQLDPVWAVVLIGLGAQFIGPLKILSEMGTAFKRAQIELNDVTRLIALPVLPEAAVPHAMPARYGLSFEHVAFRYDKNAPWLFRDFNLAIAPGSLTALVGPSGCGKTTLTRLVARFWDVNLGRITLGGEDIRQLRHADLMNAISLVFQNVYLFDDTLEANVRMGNPEASEAQLQAVADLACVTEIVNRLPLGWHSPVGEGGRLLSGGERQRVSIARALLKNAPVLLLDEATAAQDPLTGMAIARAINTLKGRATVMVIAHQLNTVKAADQIVFIDGGQVCEQGTHQQLINRQGRYARFWHSHISPPPMRHNEEIFP</sequence>
<evidence type="ECO:0000259" key="10">
    <source>
        <dbReference type="PROSITE" id="PS50893"/>
    </source>
</evidence>
<evidence type="ECO:0000256" key="4">
    <source>
        <dbReference type="ARBA" id="ARBA00022692"/>
    </source>
</evidence>
<evidence type="ECO:0000256" key="7">
    <source>
        <dbReference type="ARBA" id="ARBA00022989"/>
    </source>
</evidence>
<comment type="caution">
    <text evidence="12">The sequence shown here is derived from an EMBL/GenBank/DDBJ whole genome shotgun (WGS) entry which is preliminary data.</text>
</comment>
<dbReference type="Proteomes" id="UP000268615">
    <property type="component" value="Unassembled WGS sequence"/>
</dbReference>
<feature type="transmembrane region" description="Helical" evidence="9">
    <location>
        <begin position="52"/>
        <end position="76"/>
    </location>
</feature>
<dbReference type="PANTHER" id="PTHR24221:SF654">
    <property type="entry name" value="ATP-BINDING CASSETTE SUB-FAMILY B MEMBER 6"/>
    <property type="match status" value="1"/>
</dbReference>
<dbReference type="InterPro" id="IPR017871">
    <property type="entry name" value="ABC_transporter-like_CS"/>
</dbReference>
<dbReference type="InterPro" id="IPR003439">
    <property type="entry name" value="ABC_transporter-like_ATP-bd"/>
</dbReference>
<evidence type="ECO:0000259" key="11">
    <source>
        <dbReference type="PROSITE" id="PS50929"/>
    </source>
</evidence>
<dbReference type="GO" id="GO:0034040">
    <property type="term" value="F:ATPase-coupled lipid transmembrane transporter activity"/>
    <property type="evidence" value="ECO:0007669"/>
    <property type="project" value="TreeGrafter"/>
</dbReference>
<protein>
    <submittedName>
        <fullName evidence="12">ABC transporter ATP-binding protein</fullName>
    </submittedName>
</protein>
<proteinExistence type="predicted"/>
<dbReference type="EMBL" id="RPOH01000064">
    <property type="protein sequence ID" value="RPH24128.1"/>
    <property type="molecule type" value="Genomic_DNA"/>
</dbReference>
<dbReference type="GO" id="GO:0005524">
    <property type="term" value="F:ATP binding"/>
    <property type="evidence" value="ECO:0007669"/>
    <property type="project" value="UniProtKB-KW"/>
</dbReference>